<evidence type="ECO:0000313" key="3">
    <source>
        <dbReference type="Proteomes" id="UP001066276"/>
    </source>
</evidence>
<keyword evidence="3" id="KW-1185">Reference proteome</keyword>
<evidence type="ECO:0000256" key="1">
    <source>
        <dbReference type="SAM" id="MobiDB-lite"/>
    </source>
</evidence>
<feature type="region of interest" description="Disordered" evidence="1">
    <location>
        <begin position="54"/>
        <end position="94"/>
    </location>
</feature>
<feature type="non-terminal residue" evidence="2">
    <location>
        <position position="94"/>
    </location>
</feature>
<evidence type="ECO:0000313" key="2">
    <source>
        <dbReference type="EMBL" id="KAJ1167044.1"/>
    </source>
</evidence>
<organism evidence="2 3">
    <name type="scientific">Pleurodeles waltl</name>
    <name type="common">Iberian ribbed newt</name>
    <dbReference type="NCBI Taxonomy" id="8319"/>
    <lineage>
        <taxon>Eukaryota</taxon>
        <taxon>Metazoa</taxon>
        <taxon>Chordata</taxon>
        <taxon>Craniata</taxon>
        <taxon>Vertebrata</taxon>
        <taxon>Euteleostomi</taxon>
        <taxon>Amphibia</taxon>
        <taxon>Batrachia</taxon>
        <taxon>Caudata</taxon>
        <taxon>Salamandroidea</taxon>
        <taxon>Salamandridae</taxon>
        <taxon>Pleurodelinae</taxon>
        <taxon>Pleurodeles</taxon>
    </lineage>
</organism>
<comment type="caution">
    <text evidence="2">The sequence shown here is derived from an EMBL/GenBank/DDBJ whole genome shotgun (WGS) entry which is preliminary data.</text>
</comment>
<dbReference type="AlphaFoldDB" id="A0AAV7SSE3"/>
<accession>A0AAV7SSE3</accession>
<protein>
    <submittedName>
        <fullName evidence="2">Uncharacterized protein</fullName>
    </submittedName>
</protein>
<gene>
    <name evidence="2" type="ORF">NDU88_007437</name>
</gene>
<sequence length="94" mass="10329">EASATFRLPLCVNETLDFWALPVQAAWKRQSGRVRDRVVHSCLRGYLDRRQEVEGQKDAGQMNASSSGGAECLDKRCPTDTSASKLGEDSRGLS</sequence>
<reference evidence="2" key="1">
    <citation type="journal article" date="2022" name="bioRxiv">
        <title>Sequencing and chromosome-scale assembly of the giantPleurodeles waltlgenome.</title>
        <authorList>
            <person name="Brown T."/>
            <person name="Elewa A."/>
            <person name="Iarovenko S."/>
            <person name="Subramanian E."/>
            <person name="Araus A.J."/>
            <person name="Petzold A."/>
            <person name="Susuki M."/>
            <person name="Suzuki K.-i.T."/>
            <person name="Hayashi T."/>
            <person name="Toyoda A."/>
            <person name="Oliveira C."/>
            <person name="Osipova E."/>
            <person name="Leigh N.D."/>
            <person name="Simon A."/>
            <person name="Yun M.H."/>
        </authorList>
    </citation>
    <scope>NUCLEOTIDE SEQUENCE</scope>
    <source>
        <strain evidence="2">20211129_DDA</strain>
        <tissue evidence="2">Liver</tissue>
    </source>
</reference>
<feature type="non-terminal residue" evidence="2">
    <location>
        <position position="1"/>
    </location>
</feature>
<name>A0AAV7SSE3_PLEWA</name>
<proteinExistence type="predicted"/>
<dbReference type="EMBL" id="JANPWB010000008">
    <property type="protein sequence ID" value="KAJ1167044.1"/>
    <property type="molecule type" value="Genomic_DNA"/>
</dbReference>
<dbReference type="Proteomes" id="UP001066276">
    <property type="component" value="Chromosome 4_2"/>
</dbReference>